<keyword evidence="11" id="KW-1185">Reference proteome</keyword>
<evidence type="ECO:0000256" key="8">
    <source>
        <dbReference type="SAM" id="Phobius"/>
    </source>
</evidence>
<dbReference type="STRING" id="1542390.KX01_709"/>
<dbReference type="Pfam" id="PF00535">
    <property type="entry name" value="Glycos_transf_2"/>
    <property type="match status" value="1"/>
</dbReference>
<dbReference type="CDD" id="cd06423">
    <property type="entry name" value="CESA_like"/>
    <property type="match status" value="1"/>
</dbReference>
<sequence>MKKVTLIFLFILLGFFLSYFDYIYIYTLLVSTLSVFLIYIFSISKKSQSKKNKLTTFVYILFSYSFTNLAILEILKVNYANNGFTSIIIVTLLLPTLFLLSYRIILASHGLYESIFGFNDRYYIPDLDNKPTKGCSIVITTRNEPFEVCKMTFDSAHDLDYPVELKEIIVVDNSDLEFKDLNKWKEYVNKHKEIYGDNKCKFIHRNGVEGFKPRNLDIAIDNVIFNYVLFLDADSTLPKQALNVGMKEFEKVEKLGFVSFLIQSTNYEVNLMTRVTSIFQNTIRYFNEFTGKYGYCNFQGHNGIWSKEALDKTDPWEEYYRGEVMVTEDIAAGFRCYEAGFESKPIFLKTGEWMPTSLKEFERMWLRWSFGGMQVMHKHIKRMLSSSNVTFRVKLDMLYLLFKIAVSGFPFLALLVVAFPRNDLGLAILINLTLLPLIILSIWYYFYGELKGNIFSKIWQIYISNFMLSSFVFWCGIKAEINFYLKKPQGWKPTCKKQVKDDTWSVILRQHVGKILFSSFGLLVAIFSIIRYFDSNDFSIYMFSMIPSILLFLNTILCVLILGKSRS</sequence>
<keyword evidence="5 8" id="KW-0812">Transmembrane</keyword>
<dbReference type="EMBL" id="CP009654">
    <property type="protein sequence ID" value="APC97633.1"/>
    <property type="molecule type" value="Genomic_DNA"/>
</dbReference>
<feature type="domain" description="Glycosyltransferase 2-like" evidence="9">
    <location>
        <begin position="136"/>
        <end position="310"/>
    </location>
</feature>
<name>A0A1J0KV47_9GAMM</name>
<feature type="transmembrane region" description="Helical" evidence="8">
    <location>
        <begin position="515"/>
        <end position="533"/>
    </location>
</feature>
<dbReference type="RefSeq" id="WP_071663671.1">
    <property type="nucleotide sequence ID" value="NZ_CP009654.1"/>
</dbReference>
<organism evidence="10 11">
    <name type="scientific">Francisella frigiditurris</name>
    <dbReference type="NCBI Taxonomy" id="1542390"/>
    <lineage>
        <taxon>Bacteria</taxon>
        <taxon>Pseudomonadati</taxon>
        <taxon>Pseudomonadota</taxon>
        <taxon>Gammaproteobacteria</taxon>
        <taxon>Thiotrichales</taxon>
        <taxon>Francisellaceae</taxon>
        <taxon>Francisella</taxon>
    </lineage>
</organism>
<feature type="transmembrane region" description="Helical" evidence="8">
    <location>
        <begin position="458"/>
        <end position="477"/>
    </location>
</feature>
<dbReference type="SUPFAM" id="SSF53448">
    <property type="entry name" value="Nucleotide-diphospho-sugar transferases"/>
    <property type="match status" value="1"/>
</dbReference>
<evidence type="ECO:0000259" key="9">
    <source>
        <dbReference type="Pfam" id="PF00535"/>
    </source>
</evidence>
<evidence type="ECO:0000256" key="2">
    <source>
        <dbReference type="ARBA" id="ARBA00004881"/>
    </source>
</evidence>
<feature type="transmembrane region" description="Helical" evidence="8">
    <location>
        <begin position="26"/>
        <end position="44"/>
    </location>
</feature>
<feature type="transmembrane region" description="Helical" evidence="8">
    <location>
        <begin position="56"/>
        <end position="75"/>
    </location>
</feature>
<dbReference type="PANTHER" id="PTHR43867">
    <property type="entry name" value="CELLULOSE SYNTHASE CATALYTIC SUBUNIT A [UDP-FORMING]"/>
    <property type="match status" value="1"/>
</dbReference>
<evidence type="ECO:0000256" key="6">
    <source>
        <dbReference type="ARBA" id="ARBA00022989"/>
    </source>
</evidence>
<evidence type="ECO:0000256" key="5">
    <source>
        <dbReference type="ARBA" id="ARBA00022692"/>
    </source>
</evidence>
<keyword evidence="6 8" id="KW-1133">Transmembrane helix</keyword>
<dbReference type="Proteomes" id="UP000182521">
    <property type="component" value="Chromosome"/>
</dbReference>
<feature type="transmembrane region" description="Helical" evidence="8">
    <location>
        <begin position="539"/>
        <end position="562"/>
    </location>
</feature>
<proteinExistence type="predicted"/>
<accession>A0A1J0KV47</accession>
<keyword evidence="3" id="KW-0328">Glycosyltransferase</keyword>
<feature type="transmembrane region" description="Helical" evidence="8">
    <location>
        <begin position="426"/>
        <end position="446"/>
    </location>
</feature>
<feature type="transmembrane region" description="Helical" evidence="8">
    <location>
        <begin position="400"/>
        <end position="419"/>
    </location>
</feature>
<comment type="pathway">
    <text evidence="2">Glycan metabolism.</text>
</comment>
<feature type="transmembrane region" description="Helical" evidence="8">
    <location>
        <begin position="87"/>
        <end position="106"/>
    </location>
</feature>
<protein>
    <submittedName>
        <fullName evidence="10">Glycosyl transferase 2 family protein</fullName>
    </submittedName>
</protein>
<keyword evidence="4 10" id="KW-0808">Transferase</keyword>
<evidence type="ECO:0000313" key="11">
    <source>
        <dbReference type="Proteomes" id="UP000182521"/>
    </source>
</evidence>
<dbReference type="KEGG" id="frc:KX01_709"/>
<evidence type="ECO:0000313" key="10">
    <source>
        <dbReference type="EMBL" id="APC97633.1"/>
    </source>
</evidence>
<evidence type="ECO:0000256" key="7">
    <source>
        <dbReference type="ARBA" id="ARBA00023136"/>
    </source>
</evidence>
<comment type="subcellular location">
    <subcellularLocation>
        <location evidence="1">Membrane</location>
        <topology evidence="1">Multi-pass membrane protein</topology>
    </subcellularLocation>
</comment>
<dbReference type="GO" id="GO:0016020">
    <property type="term" value="C:membrane"/>
    <property type="evidence" value="ECO:0007669"/>
    <property type="project" value="UniProtKB-SubCell"/>
</dbReference>
<dbReference type="OrthoDB" id="9806824at2"/>
<dbReference type="InterPro" id="IPR001173">
    <property type="entry name" value="Glyco_trans_2-like"/>
</dbReference>
<evidence type="ECO:0000256" key="1">
    <source>
        <dbReference type="ARBA" id="ARBA00004141"/>
    </source>
</evidence>
<evidence type="ECO:0000256" key="4">
    <source>
        <dbReference type="ARBA" id="ARBA00022679"/>
    </source>
</evidence>
<dbReference type="Gene3D" id="3.90.550.10">
    <property type="entry name" value="Spore Coat Polysaccharide Biosynthesis Protein SpsA, Chain A"/>
    <property type="match status" value="1"/>
</dbReference>
<dbReference type="GO" id="GO:0016757">
    <property type="term" value="F:glycosyltransferase activity"/>
    <property type="evidence" value="ECO:0007669"/>
    <property type="project" value="UniProtKB-KW"/>
</dbReference>
<keyword evidence="7 8" id="KW-0472">Membrane</keyword>
<dbReference type="AlphaFoldDB" id="A0A1J0KV47"/>
<reference evidence="11" key="1">
    <citation type="submission" date="2014-10" db="EMBL/GenBank/DDBJ databases">
        <authorList>
            <person name="Kuske C.R."/>
            <person name="Challacombe J.F."/>
            <person name="Daligault H.E."/>
            <person name="Davenport K.W."/>
            <person name="Johnson S.L."/>
            <person name="Siddaramappa S."/>
            <person name="Petersen J.M."/>
        </authorList>
    </citation>
    <scope>NUCLEOTIDE SEQUENCE [LARGE SCALE GENOMIC DNA]</scope>
    <source>
        <strain evidence="11">CA97-1460</strain>
    </source>
</reference>
<dbReference type="InterPro" id="IPR050321">
    <property type="entry name" value="Glycosyltr_2/OpgH_subfam"/>
</dbReference>
<dbReference type="InterPro" id="IPR029044">
    <property type="entry name" value="Nucleotide-diphossugar_trans"/>
</dbReference>
<evidence type="ECO:0000256" key="3">
    <source>
        <dbReference type="ARBA" id="ARBA00022676"/>
    </source>
</evidence>
<dbReference type="PANTHER" id="PTHR43867:SF2">
    <property type="entry name" value="CELLULOSE SYNTHASE CATALYTIC SUBUNIT A [UDP-FORMING]"/>
    <property type="match status" value="1"/>
</dbReference>
<gene>
    <name evidence="10" type="ORF">KX01_709</name>
</gene>